<sequence length="575" mass="60015">MADATPDEAGADLVDRWLTHRDGGADARAAELRRQGAALRERTGRPAPPEDVAAPASERLDSTTIPPAPAASRELDAYDAAPARLLAPSGGIRPGLGLADFEPVIIPSARRPKPEPRRGLLARRRATEPSDAVPVDTVDTGDTGDTGDTVPGTVPDTVTDSTTDAPAAALPEPAPVVDAAPDLEPEPRPSPAQPGDAVAAGRAIVDLIDHPAPPPTAAERAPAPTPVVEERAPAPTPVVEERAQRASRNHPTRTAAPTAVPSAVPTAVPTPTPTDPPPTTTRADAVSAGRAVFDLVAATAAPPTTPPRAATPIPPVSPNERKTDPASDRCRTAPTTRGSAAPRPAKPTKPAKPAKQERQEKQEKPPRVARLRQPAAPAGPAPVPSGAAPTHAPASAPEAGAAPRRTPAAARSVFSDFAHQTRGETPPRPAPSGPPPQVDFAPRAALRRLVGLLVLAGVAASGYLAWHAWQVRTEERLGLAGIALLSTAVVWAVWAGSSPPRLSVRGGQLEIRRSGGRQVFDLANRYTDIELLGTPGRRGWRVLIHRRGMSPVEIDSSMVDPRGFTEVLRYYRPDL</sequence>
<feature type="compositionally biased region" description="Low complexity" evidence="1">
    <location>
        <begin position="297"/>
        <end position="311"/>
    </location>
</feature>
<keyword evidence="4" id="KW-1185">Reference proteome</keyword>
<dbReference type="RefSeq" id="WP_349805266.1">
    <property type="nucleotide sequence ID" value="NZ_JBEGDP010000022.1"/>
</dbReference>
<dbReference type="Proteomes" id="UP001482520">
    <property type="component" value="Unassembled WGS sequence"/>
</dbReference>
<feature type="compositionally biased region" description="Low complexity" evidence="1">
    <location>
        <begin position="252"/>
        <end position="267"/>
    </location>
</feature>
<keyword evidence="2" id="KW-1133">Transmembrane helix</keyword>
<evidence type="ECO:0000256" key="2">
    <source>
        <dbReference type="SAM" id="Phobius"/>
    </source>
</evidence>
<gene>
    <name evidence="3" type="ORF">V6R90_16190</name>
</gene>
<evidence type="ECO:0000256" key="1">
    <source>
        <dbReference type="SAM" id="MobiDB-lite"/>
    </source>
</evidence>
<feature type="compositionally biased region" description="Low complexity" evidence="1">
    <location>
        <begin position="384"/>
        <end position="411"/>
    </location>
</feature>
<feature type="region of interest" description="Disordered" evidence="1">
    <location>
        <begin position="106"/>
        <end position="439"/>
    </location>
</feature>
<feature type="compositionally biased region" description="Pro residues" evidence="1">
    <location>
        <begin position="426"/>
        <end position="437"/>
    </location>
</feature>
<evidence type="ECO:0000313" key="4">
    <source>
        <dbReference type="Proteomes" id="UP001482520"/>
    </source>
</evidence>
<dbReference type="EMBL" id="JBEGDP010000022">
    <property type="protein sequence ID" value="MEQ7848823.1"/>
    <property type="molecule type" value="Genomic_DNA"/>
</dbReference>
<comment type="caution">
    <text evidence="3">The sequence shown here is derived from an EMBL/GenBank/DDBJ whole genome shotgun (WGS) entry which is preliminary data.</text>
</comment>
<keyword evidence="2" id="KW-0472">Membrane</keyword>
<accession>A0ABV1P268</accession>
<organism evidence="3 4">
    <name type="scientific">Nocardioides kribbensis</name>
    <dbReference type="NCBI Taxonomy" id="305517"/>
    <lineage>
        <taxon>Bacteria</taxon>
        <taxon>Bacillati</taxon>
        <taxon>Actinomycetota</taxon>
        <taxon>Actinomycetes</taxon>
        <taxon>Propionibacteriales</taxon>
        <taxon>Nocardioidaceae</taxon>
        <taxon>Nocardioides</taxon>
    </lineage>
</organism>
<reference evidence="3 4" key="1">
    <citation type="submission" date="2024-02" db="EMBL/GenBank/DDBJ databases">
        <title>Full genome sequence of Nocardioides kribbensis.</title>
        <authorList>
            <person name="Poletto B.L."/>
            <person name="Silva G."/>
            <person name="Galante D."/>
            <person name="Campos K.R."/>
            <person name="Santos M.B.N."/>
            <person name="Sacchi C.T."/>
        </authorList>
    </citation>
    <scope>NUCLEOTIDE SEQUENCE [LARGE SCALE GENOMIC DNA]</scope>
    <source>
        <strain evidence="3 4">O4R</strain>
    </source>
</reference>
<feature type="region of interest" description="Disordered" evidence="1">
    <location>
        <begin position="36"/>
        <end position="72"/>
    </location>
</feature>
<feature type="transmembrane region" description="Helical" evidence="2">
    <location>
        <begin position="477"/>
        <end position="494"/>
    </location>
</feature>
<name>A0ABV1P268_9ACTN</name>
<evidence type="ECO:0000313" key="3">
    <source>
        <dbReference type="EMBL" id="MEQ7848823.1"/>
    </source>
</evidence>
<feature type="compositionally biased region" description="Basic and acidic residues" evidence="1">
    <location>
        <begin position="354"/>
        <end position="366"/>
    </location>
</feature>
<feature type="compositionally biased region" description="Basic and acidic residues" evidence="1">
    <location>
        <begin position="319"/>
        <end position="331"/>
    </location>
</feature>
<protein>
    <submittedName>
        <fullName evidence="3">Uncharacterized protein</fullName>
    </submittedName>
</protein>
<feature type="transmembrane region" description="Helical" evidence="2">
    <location>
        <begin position="445"/>
        <end position="465"/>
    </location>
</feature>
<keyword evidence="2" id="KW-0812">Transmembrane</keyword>
<feature type="compositionally biased region" description="Pro residues" evidence="1">
    <location>
        <begin position="268"/>
        <end position="279"/>
    </location>
</feature>
<proteinExistence type="predicted"/>
<feature type="compositionally biased region" description="Low complexity" evidence="1">
    <location>
        <begin position="131"/>
        <end position="182"/>
    </location>
</feature>